<dbReference type="Proteomes" id="UP001300261">
    <property type="component" value="Unassembled WGS sequence"/>
</dbReference>
<reference evidence="1 2" key="1">
    <citation type="journal article" date="2016" name="Int. J. Syst. Evol. Microbiol.">
        <title>Labrenzia salina sp. nov., isolated from the rhizosphere of the halophyte Arthrocnemum macrostachyum.</title>
        <authorList>
            <person name="Camacho M."/>
            <person name="Redondo-Gomez S."/>
            <person name="Rodriguez-Llorente I."/>
            <person name="Rohde M."/>
            <person name="Sproer C."/>
            <person name="Schumann P."/>
            <person name="Klenk H.P."/>
            <person name="Montero-Calasanz M.D.C."/>
        </authorList>
    </citation>
    <scope>NUCLEOTIDE SEQUENCE [LARGE SCALE GENOMIC DNA]</scope>
    <source>
        <strain evidence="1 2">DSM 29163</strain>
    </source>
</reference>
<name>A0ABT3R7B0_9HYPH</name>
<protein>
    <submittedName>
        <fullName evidence="1">Uncharacterized protein</fullName>
    </submittedName>
</protein>
<dbReference type="RefSeq" id="WP_265965858.1">
    <property type="nucleotide sequence ID" value="NZ_JAPEVI010000003.1"/>
</dbReference>
<proteinExistence type="predicted"/>
<accession>A0ABT3R7B0</accession>
<comment type="caution">
    <text evidence="1">The sequence shown here is derived from an EMBL/GenBank/DDBJ whole genome shotgun (WGS) entry which is preliminary data.</text>
</comment>
<evidence type="ECO:0000313" key="2">
    <source>
        <dbReference type="Proteomes" id="UP001300261"/>
    </source>
</evidence>
<gene>
    <name evidence="1" type="ORF">ON753_22935</name>
</gene>
<dbReference type="EMBL" id="JAPEVI010000003">
    <property type="protein sequence ID" value="MCX2725187.1"/>
    <property type="molecule type" value="Genomic_DNA"/>
</dbReference>
<keyword evidence="2" id="KW-1185">Reference proteome</keyword>
<evidence type="ECO:0000313" key="1">
    <source>
        <dbReference type="EMBL" id="MCX2725187.1"/>
    </source>
</evidence>
<sequence length="83" mass="9441">MTSRIRKQIADILKDKSRSKDERIAELLTMREDVRALQRVETEAGGMTTDEQSTSGLREIDRALEKLGHHELMDADEKNSATL</sequence>
<organism evidence="1 2">
    <name type="scientific">Roseibium salinum</name>
    <dbReference type="NCBI Taxonomy" id="1604349"/>
    <lineage>
        <taxon>Bacteria</taxon>
        <taxon>Pseudomonadati</taxon>
        <taxon>Pseudomonadota</taxon>
        <taxon>Alphaproteobacteria</taxon>
        <taxon>Hyphomicrobiales</taxon>
        <taxon>Stappiaceae</taxon>
        <taxon>Roseibium</taxon>
    </lineage>
</organism>